<dbReference type="InterPro" id="IPR036291">
    <property type="entry name" value="NAD(P)-bd_dom_sf"/>
</dbReference>
<evidence type="ECO:0000313" key="10">
    <source>
        <dbReference type="EMBL" id="MBC5738662.1"/>
    </source>
</evidence>
<dbReference type="EMBL" id="JACOPQ010000019">
    <property type="protein sequence ID" value="MBC5738662.1"/>
    <property type="molecule type" value="Genomic_DNA"/>
</dbReference>
<dbReference type="GO" id="GO:0050661">
    <property type="term" value="F:NADP binding"/>
    <property type="evidence" value="ECO:0007669"/>
    <property type="project" value="InterPro"/>
</dbReference>
<dbReference type="UniPathway" id="UPA00262">
    <property type="reaction ID" value="UER00222"/>
</dbReference>
<dbReference type="Pfam" id="PF01488">
    <property type="entry name" value="Shikimate_DH"/>
    <property type="match status" value="1"/>
</dbReference>
<feature type="domain" description="Glutamyl-tRNA reductase N-terminal" evidence="9">
    <location>
        <begin position="7"/>
        <end position="154"/>
    </location>
</feature>
<keyword evidence="2 7" id="KW-0521">NADP</keyword>
<comment type="catalytic activity">
    <reaction evidence="7">
        <text>(S)-4-amino-5-oxopentanoate + tRNA(Glu) + NADP(+) = L-glutamyl-tRNA(Glu) + NADPH + H(+)</text>
        <dbReference type="Rhea" id="RHEA:12344"/>
        <dbReference type="Rhea" id="RHEA-COMP:9663"/>
        <dbReference type="Rhea" id="RHEA-COMP:9680"/>
        <dbReference type="ChEBI" id="CHEBI:15378"/>
        <dbReference type="ChEBI" id="CHEBI:57501"/>
        <dbReference type="ChEBI" id="CHEBI:57783"/>
        <dbReference type="ChEBI" id="CHEBI:58349"/>
        <dbReference type="ChEBI" id="CHEBI:78442"/>
        <dbReference type="ChEBI" id="CHEBI:78520"/>
        <dbReference type="EC" id="1.2.1.70"/>
    </reaction>
</comment>
<dbReference type="GO" id="GO:0043115">
    <property type="term" value="F:precorrin-2 dehydrogenase activity"/>
    <property type="evidence" value="ECO:0007669"/>
    <property type="project" value="UniProtKB-EC"/>
</dbReference>
<evidence type="ECO:0000256" key="1">
    <source>
        <dbReference type="ARBA" id="ARBA00005010"/>
    </source>
</evidence>
<evidence type="ECO:0000256" key="7">
    <source>
        <dbReference type="HAMAP-Rule" id="MF_00087"/>
    </source>
</evidence>
<evidence type="ECO:0000256" key="2">
    <source>
        <dbReference type="ARBA" id="ARBA00022857"/>
    </source>
</evidence>
<dbReference type="Pfam" id="PF05201">
    <property type="entry name" value="GlutR_N"/>
    <property type="match status" value="1"/>
</dbReference>
<comment type="pathway">
    <text evidence="7">Porphyrin-containing compound metabolism; protoporphyrin-IX biosynthesis; 5-aminolevulinate from L-glutamyl-tRNA(Glu): step 1/2.</text>
</comment>
<dbReference type="AlphaFoldDB" id="A0A8J6M8Y2"/>
<comment type="pathway">
    <text evidence="1">Porphyrin-containing compound metabolism; siroheme biosynthesis; sirohydrochlorin from precorrin-2: step 1/1.</text>
</comment>
<dbReference type="FunFam" id="3.30.460.30:FF:000001">
    <property type="entry name" value="Glutamyl-tRNA reductase"/>
    <property type="match status" value="1"/>
</dbReference>
<dbReference type="UniPathway" id="UPA00251">
    <property type="reaction ID" value="UER00316"/>
</dbReference>
<dbReference type="Pfam" id="PF13241">
    <property type="entry name" value="NAD_binding_7"/>
    <property type="match status" value="1"/>
</dbReference>
<feature type="binding site" evidence="7">
    <location>
        <begin position="50"/>
        <end position="53"/>
    </location>
    <ligand>
        <name>substrate</name>
    </ligand>
</feature>
<dbReference type="SUPFAM" id="SSF51735">
    <property type="entry name" value="NAD(P)-binding Rossmann-fold domains"/>
    <property type="match status" value="2"/>
</dbReference>
<dbReference type="GO" id="GO:0019353">
    <property type="term" value="P:protoporphyrinogen IX biosynthetic process from glutamate"/>
    <property type="evidence" value="ECO:0007669"/>
    <property type="project" value="TreeGrafter"/>
</dbReference>
<feature type="binding site" evidence="7">
    <location>
        <position position="108"/>
    </location>
    <ligand>
        <name>substrate</name>
    </ligand>
</feature>
<sequence>MNIAMAGLDYALAPIELRERLSFTKSQAGELAAHIRETRAGVLGCVLISTCNRTEIYLSCGEGEAPDPAALLCAAAGQEHAPFSHAFVTRRGEDAARHLCEVAAGLKSQIWGEDQIVSQVKTAIAAAREFGGADSVLETLFRTAVSAAKEVKTNVRLTGVSHSAAQRAVEVLERELGRLEGRTALVIGNGEMGRLAAGLLRDAGCAVTVTLRTYHHGETVVPRGCAVAPYEERYAAMERAQVLVSATTSPHFTVTAEEFAALARRPAVLVDLAIPRDIQPEAGALEGVRLFNVDQLGEGYRPEIPARVGEIIEKHMDRLRQWAGYRERIPAGEQAAPRFPLFIDLRGRKVVMVGGGAIACRRISVLQSFGAEVTVVAPVWKGRGEPERWLARPYEKGDLNGALLAVAATDDRAVNRQVGDDARALGIPVSVADAQEECTFFFPAVCLGDGLVAGVVSDGVGHRRTAEAAKAIRKTLEELA</sequence>
<keyword evidence="11" id="KW-1185">Reference proteome</keyword>
<feature type="domain" description="Quinate/shikimate 5-dehydrogenase/glutamyl-tRNA reductase" evidence="8">
    <location>
        <begin position="172"/>
        <end position="296"/>
    </location>
</feature>
<comment type="subunit">
    <text evidence="7">Homodimer.</text>
</comment>
<dbReference type="SUPFAM" id="SSF69742">
    <property type="entry name" value="Glutamyl tRNA-reductase catalytic, N-terminal domain"/>
    <property type="match status" value="1"/>
</dbReference>
<accession>A0A8J6M8Y2</accession>
<evidence type="ECO:0000313" key="11">
    <source>
        <dbReference type="Proteomes" id="UP000607645"/>
    </source>
</evidence>
<evidence type="ECO:0000259" key="8">
    <source>
        <dbReference type="Pfam" id="PF01488"/>
    </source>
</evidence>
<dbReference type="Gene3D" id="3.40.50.720">
    <property type="entry name" value="NAD(P)-binding Rossmann-like Domain"/>
    <property type="match status" value="2"/>
</dbReference>
<comment type="function">
    <text evidence="7">Catalyzes the NADPH-dependent reduction of glutamyl-tRNA(Glu) to glutamate 1-semialdehyde (GSA).</text>
</comment>
<keyword evidence="4" id="KW-0520">NAD</keyword>
<dbReference type="RefSeq" id="WP_186920329.1">
    <property type="nucleotide sequence ID" value="NZ_JACOPQ010000019.1"/>
</dbReference>
<dbReference type="HAMAP" id="MF_00087">
    <property type="entry name" value="Glu_tRNA_reductase"/>
    <property type="match status" value="1"/>
</dbReference>
<feature type="binding site" evidence="7">
    <location>
        <begin position="188"/>
        <end position="193"/>
    </location>
    <ligand>
        <name>NADP(+)</name>
        <dbReference type="ChEBI" id="CHEBI:58349"/>
    </ligand>
</feature>
<keyword evidence="5 7" id="KW-0627">Porphyrin biosynthesis</keyword>
<dbReference type="InterPro" id="IPR015895">
    <property type="entry name" value="4pyrrol_synth_GluRdtase_N"/>
</dbReference>
<comment type="caution">
    <text evidence="10">The sequence shown here is derived from an EMBL/GenBank/DDBJ whole genome shotgun (WGS) entry which is preliminary data.</text>
</comment>
<dbReference type="PRINTS" id="PR00411">
    <property type="entry name" value="PNDRDTASEI"/>
</dbReference>
<evidence type="ECO:0000256" key="5">
    <source>
        <dbReference type="ARBA" id="ARBA00023244"/>
    </source>
</evidence>
<comment type="domain">
    <text evidence="7">Possesses an unusual extended V-shaped dimeric structure with each monomer consisting of three distinct domains arranged along a curved 'spinal' alpha-helix. The N-terminal catalytic domain specifically recognizes the glutamate moiety of the substrate. The second domain is the NADPH-binding domain, and the third C-terminal domain is responsible for dimerization.</text>
</comment>
<dbReference type="GO" id="GO:0008883">
    <property type="term" value="F:glutamyl-tRNA reductase activity"/>
    <property type="evidence" value="ECO:0007669"/>
    <property type="project" value="UniProtKB-UniRule"/>
</dbReference>
<dbReference type="EC" id="1.2.1.70" evidence="7"/>
<organism evidence="10 11">
    <name type="scientific">Lawsonibacter faecis</name>
    <dbReference type="NCBI Taxonomy" id="2763052"/>
    <lineage>
        <taxon>Bacteria</taxon>
        <taxon>Bacillati</taxon>
        <taxon>Bacillota</taxon>
        <taxon>Clostridia</taxon>
        <taxon>Eubacteriales</taxon>
        <taxon>Oscillospiraceae</taxon>
        <taxon>Lawsonibacter</taxon>
    </lineage>
</organism>
<proteinExistence type="inferred from homology"/>
<feature type="binding site" evidence="7">
    <location>
        <position position="119"/>
    </location>
    <ligand>
        <name>substrate</name>
    </ligand>
</feature>
<feature type="site" description="Important for activity" evidence="7">
    <location>
        <position position="98"/>
    </location>
</feature>
<dbReference type="Gene3D" id="3.30.460.30">
    <property type="entry name" value="Glutamyl-tRNA reductase, N-terminal domain"/>
    <property type="match status" value="1"/>
</dbReference>
<dbReference type="InterPro" id="IPR006151">
    <property type="entry name" value="Shikm_DH/Glu-tRNA_Rdtase"/>
</dbReference>
<dbReference type="InterPro" id="IPR006367">
    <property type="entry name" value="Sirohaem_synthase_N"/>
</dbReference>
<keyword evidence="3 7" id="KW-0560">Oxidoreductase</keyword>
<evidence type="ECO:0000259" key="9">
    <source>
        <dbReference type="Pfam" id="PF05201"/>
    </source>
</evidence>
<evidence type="ECO:0000256" key="3">
    <source>
        <dbReference type="ARBA" id="ARBA00023002"/>
    </source>
</evidence>
<comment type="catalytic activity">
    <reaction evidence="6">
        <text>precorrin-2 + NAD(+) = sirohydrochlorin + NADH + 2 H(+)</text>
        <dbReference type="Rhea" id="RHEA:15613"/>
        <dbReference type="ChEBI" id="CHEBI:15378"/>
        <dbReference type="ChEBI" id="CHEBI:57540"/>
        <dbReference type="ChEBI" id="CHEBI:57945"/>
        <dbReference type="ChEBI" id="CHEBI:58351"/>
        <dbReference type="ChEBI" id="CHEBI:58827"/>
        <dbReference type="EC" id="1.3.1.76"/>
    </reaction>
</comment>
<gene>
    <name evidence="7 10" type="primary">hemA</name>
    <name evidence="10" type="ORF">H8S62_16750</name>
</gene>
<evidence type="ECO:0000256" key="6">
    <source>
        <dbReference type="ARBA" id="ARBA00047561"/>
    </source>
</evidence>
<dbReference type="Proteomes" id="UP000607645">
    <property type="component" value="Unassembled WGS sequence"/>
</dbReference>
<dbReference type="NCBIfam" id="TIGR01035">
    <property type="entry name" value="hemA"/>
    <property type="match status" value="1"/>
</dbReference>
<dbReference type="InterPro" id="IPR000343">
    <property type="entry name" value="4pyrrol_synth_GluRdtase"/>
</dbReference>
<evidence type="ECO:0000256" key="4">
    <source>
        <dbReference type="ARBA" id="ARBA00023027"/>
    </source>
</evidence>
<comment type="similarity">
    <text evidence="7">Belongs to the glutamyl-tRNA reductase family.</text>
</comment>
<dbReference type="GO" id="GO:0019354">
    <property type="term" value="P:siroheme biosynthetic process"/>
    <property type="evidence" value="ECO:0007669"/>
    <property type="project" value="UniProtKB-UniPathway"/>
</dbReference>
<feature type="active site" description="Nucleophile" evidence="7">
    <location>
        <position position="51"/>
    </location>
</feature>
<name>A0A8J6M8Y2_9FIRM</name>
<dbReference type="PANTHER" id="PTHR43013:SF1">
    <property type="entry name" value="GLUTAMYL-TRNA REDUCTASE"/>
    <property type="match status" value="1"/>
</dbReference>
<feature type="binding site" evidence="7">
    <location>
        <begin position="113"/>
        <end position="115"/>
    </location>
    <ligand>
        <name>substrate</name>
    </ligand>
</feature>
<dbReference type="CDD" id="cd05213">
    <property type="entry name" value="NAD_bind_Glutamyl_tRNA_reduct"/>
    <property type="match status" value="1"/>
</dbReference>
<dbReference type="NCBIfam" id="TIGR01470">
    <property type="entry name" value="cysG_Nterm"/>
    <property type="match status" value="1"/>
</dbReference>
<comment type="miscellaneous">
    <text evidence="7">During catalysis, the active site Cys acts as a nucleophile attacking the alpha-carbonyl group of tRNA-bound glutamate with the formation of a thioester intermediate between enzyme and glutamate, and the concomitant release of tRNA(Glu). The thioester intermediate is finally reduced by direct hydride transfer from NADPH, to form the product GSA.</text>
</comment>
<reference evidence="10" key="1">
    <citation type="submission" date="2020-08" db="EMBL/GenBank/DDBJ databases">
        <title>Genome public.</title>
        <authorList>
            <person name="Liu C."/>
            <person name="Sun Q."/>
        </authorList>
    </citation>
    <scope>NUCLEOTIDE SEQUENCE</scope>
    <source>
        <strain evidence="10">NSJ-52</strain>
    </source>
</reference>
<dbReference type="InterPro" id="IPR036343">
    <property type="entry name" value="GluRdtase_N_sf"/>
</dbReference>
<protein>
    <recommendedName>
        <fullName evidence="7">Glutamyl-tRNA reductase</fullName>
        <shortName evidence="7">GluTR</shortName>
        <ecNumber evidence="7">1.2.1.70</ecNumber>
    </recommendedName>
</protein>
<dbReference type="PANTHER" id="PTHR43013">
    <property type="entry name" value="GLUTAMYL-TRNA REDUCTASE"/>
    <property type="match status" value="1"/>
</dbReference>